<dbReference type="InterPro" id="IPR008462">
    <property type="entry name" value="CsbD"/>
</dbReference>
<dbReference type="Gene3D" id="1.10.1470.10">
    <property type="entry name" value="YjbJ"/>
    <property type="match status" value="1"/>
</dbReference>
<evidence type="ECO:0000259" key="3">
    <source>
        <dbReference type="Pfam" id="PF05532"/>
    </source>
</evidence>
<dbReference type="Proteomes" id="UP000523447">
    <property type="component" value="Unassembled WGS sequence"/>
</dbReference>
<sequence>MSLGDKIGNKADEFGGKAKAAAGAVTGDDDLRAEGKADQAKSAIKGAIENVEDAVGDAVAKVRKALQD</sequence>
<evidence type="ECO:0000256" key="2">
    <source>
        <dbReference type="SAM" id="MobiDB-lite"/>
    </source>
</evidence>
<dbReference type="InterPro" id="IPR036629">
    <property type="entry name" value="YjbJ_sf"/>
</dbReference>
<evidence type="ECO:0000313" key="5">
    <source>
        <dbReference type="Proteomes" id="UP000523447"/>
    </source>
</evidence>
<evidence type="ECO:0000256" key="1">
    <source>
        <dbReference type="ARBA" id="ARBA00009129"/>
    </source>
</evidence>
<proteinExistence type="inferred from homology"/>
<dbReference type="RefSeq" id="WP_040715783.1">
    <property type="nucleotide sequence ID" value="NZ_CAWPHS010000001.1"/>
</dbReference>
<reference evidence="4 5" key="1">
    <citation type="submission" date="2020-04" db="EMBL/GenBank/DDBJ databases">
        <title>MicrobeNet Type strains.</title>
        <authorList>
            <person name="Nicholson A.C."/>
        </authorList>
    </citation>
    <scope>NUCLEOTIDE SEQUENCE [LARGE SCALE GENOMIC DNA]</scope>
    <source>
        <strain evidence="4 5">DSM 44445</strain>
    </source>
</reference>
<feature type="domain" description="CsbD-like" evidence="3">
    <location>
        <begin position="5"/>
        <end position="55"/>
    </location>
</feature>
<feature type="region of interest" description="Disordered" evidence="2">
    <location>
        <begin position="18"/>
        <end position="40"/>
    </location>
</feature>
<feature type="compositionally biased region" description="Basic and acidic residues" evidence="2">
    <location>
        <begin position="29"/>
        <end position="39"/>
    </location>
</feature>
<evidence type="ECO:0000313" key="4">
    <source>
        <dbReference type="EMBL" id="NKY84379.1"/>
    </source>
</evidence>
<dbReference type="Pfam" id="PF05532">
    <property type="entry name" value="CsbD"/>
    <property type="match status" value="1"/>
</dbReference>
<organism evidence="4 5">
    <name type="scientific">Nocardia veterana</name>
    <dbReference type="NCBI Taxonomy" id="132249"/>
    <lineage>
        <taxon>Bacteria</taxon>
        <taxon>Bacillati</taxon>
        <taxon>Actinomycetota</taxon>
        <taxon>Actinomycetes</taxon>
        <taxon>Mycobacteriales</taxon>
        <taxon>Nocardiaceae</taxon>
        <taxon>Nocardia</taxon>
    </lineage>
</organism>
<name>A0A7X6RGE9_9NOCA</name>
<dbReference type="SUPFAM" id="SSF69047">
    <property type="entry name" value="Hypothetical protein YjbJ"/>
    <property type="match status" value="1"/>
</dbReference>
<gene>
    <name evidence="4" type="ORF">HGA07_01905</name>
</gene>
<dbReference type="EMBL" id="JAAXPE010000001">
    <property type="protein sequence ID" value="NKY84379.1"/>
    <property type="molecule type" value="Genomic_DNA"/>
</dbReference>
<comment type="caution">
    <text evidence="4">The sequence shown here is derived from an EMBL/GenBank/DDBJ whole genome shotgun (WGS) entry which is preliminary data.</text>
</comment>
<accession>A0A7X6RGE9</accession>
<keyword evidence="5" id="KW-1185">Reference proteome</keyword>
<protein>
    <submittedName>
        <fullName evidence="4">CsbD family protein</fullName>
    </submittedName>
</protein>
<comment type="similarity">
    <text evidence="1">Belongs to the UPF0337 (CsbD) family.</text>
</comment>
<dbReference type="AlphaFoldDB" id="A0A7X6RGE9"/>